<feature type="transmembrane region" description="Helical" evidence="2">
    <location>
        <begin position="68"/>
        <end position="86"/>
    </location>
</feature>
<accession>A0A6C0EPU0</accession>
<feature type="region of interest" description="Disordered" evidence="1">
    <location>
        <begin position="142"/>
        <end position="235"/>
    </location>
</feature>
<feature type="transmembrane region" description="Helical" evidence="2">
    <location>
        <begin position="106"/>
        <end position="124"/>
    </location>
</feature>
<sequence>MDKQESAPTTSSANTIIKHIFNFDDDTKSTLMNISQYMVLATIPVAILQNISAKVFPEFDASKGTMELLAEILGQSLTTLVGLFFIHRLITAVPTFSGSAMGDLNLFSIIVVFLLTSFMFDGKVEKKFKAISNRMMYLWDGKSSDDKDKNKQEVKQQGGGSVVSVSQPISRGGAPTHAPSRADYLNSPNAQTSSTQMMPAQPPQQTQENNSQEQYSNLPLEPAAYNSGGGGFATF</sequence>
<dbReference type="EMBL" id="MN738896">
    <property type="protein sequence ID" value="QHT30339.1"/>
    <property type="molecule type" value="Genomic_DNA"/>
</dbReference>
<keyword evidence="2" id="KW-1133">Transmembrane helix</keyword>
<proteinExistence type="predicted"/>
<evidence type="ECO:0000256" key="2">
    <source>
        <dbReference type="SAM" id="Phobius"/>
    </source>
</evidence>
<evidence type="ECO:0000256" key="1">
    <source>
        <dbReference type="SAM" id="MobiDB-lite"/>
    </source>
</evidence>
<feature type="compositionally biased region" description="Low complexity" evidence="1">
    <location>
        <begin position="195"/>
        <end position="207"/>
    </location>
</feature>
<organism evidence="3">
    <name type="scientific">viral metagenome</name>
    <dbReference type="NCBI Taxonomy" id="1070528"/>
    <lineage>
        <taxon>unclassified sequences</taxon>
        <taxon>metagenomes</taxon>
        <taxon>organismal metagenomes</taxon>
    </lineage>
</organism>
<dbReference type="AlphaFoldDB" id="A0A6C0EPU0"/>
<name>A0A6C0EPU0_9ZZZZ</name>
<feature type="compositionally biased region" description="Polar residues" evidence="1">
    <location>
        <begin position="208"/>
        <end position="217"/>
    </location>
</feature>
<feature type="compositionally biased region" description="Basic and acidic residues" evidence="1">
    <location>
        <begin position="142"/>
        <end position="154"/>
    </location>
</feature>
<protein>
    <submittedName>
        <fullName evidence="3">Uncharacterized protein</fullName>
    </submittedName>
</protein>
<keyword evidence="2" id="KW-0472">Membrane</keyword>
<evidence type="ECO:0000313" key="3">
    <source>
        <dbReference type="EMBL" id="QHT30339.1"/>
    </source>
</evidence>
<feature type="transmembrane region" description="Helical" evidence="2">
    <location>
        <begin position="34"/>
        <end position="56"/>
    </location>
</feature>
<reference evidence="3" key="1">
    <citation type="journal article" date="2020" name="Nature">
        <title>Giant virus diversity and host interactions through global metagenomics.</title>
        <authorList>
            <person name="Schulz F."/>
            <person name="Roux S."/>
            <person name="Paez-Espino D."/>
            <person name="Jungbluth S."/>
            <person name="Walsh D.A."/>
            <person name="Denef V.J."/>
            <person name="McMahon K.D."/>
            <person name="Konstantinidis K.T."/>
            <person name="Eloe-Fadrosh E.A."/>
            <person name="Kyrpides N.C."/>
            <person name="Woyke T."/>
        </authorList>
    </citation>
    <scope>NUCLEOTIDE SEQUENCE</scope>
    <source>
        <strain evidence="3">GVMAG-M-3300009149-34</strain>
    </source>
</reference>
<keyword evidence="2" id="KW-0812">Transmembrane</keyword>